<evidence type="ECO:0000256" key="7">
    <source>
        <dbReference type="ARBA" id="ARBA00023136"/>
    </source>
</evidence>
<keyword evidence="4" id="KW-0547">Nucleotide-binding</keyword>
<dbReference type="GO" id="GO:0016887">
    <property type="term" value="F:ATP hydrolysis activity"/>
    <property type="evidence" value="ECO:0007669"/>
    <property type="project" value="InterPro"/>
</dbReference>
<dbReference type="OrthoDB" id="9797536at2"/>
<evidence type="ECO:0000256" key="3">
    <source>
        <dbReference type="ARBA" id="ARBA00022475"/>
    </source>
</evidence>
<organism evidence="9 10">
    <name type="scientific">Methylobacterium platani</name>
    <dbReference type="NCBI Taxonomy" id="427683"/>
    <lineage>
        <taxon>Bacteria</taxon>
        <taxon>Pseudomonadati</taxon>
        <taxon>Pseudomonadota</taxon>
        <taxon>Alphaproteobacteria</taxon>
        <taxon>Hyphomicrobiales</taxon>
        <taxon>Methylobacteriaceae</taxon>
        <taxon>Methylobacterium</taxon>
    </lineage>
</organism>
<dbReference type="Gene3D" id="3.40.50.300">
    <property type="entry name" value="P-loop containing nucleotide triphosphate hydrolases"/>
    <property type="match status" value="1"/>
</dbReference>
<dbReference type="InterPro" id="IPR017871">
    <property type="entry name" value="ABC_transporter-like_CS"/>
</dbReference>
<evidence type="ECO:0000259" key="8">
    <source>
        <dbReference type="PROSITE" id="PS50893"/>
    </source>
</evidence>
<dbReference type="RefSeq" id="WP_048435137.1">
    <property type="nucleotide sequence ID" value="NZ_LWHQ01000063.1"/>
</dbReference>
<evidence type="ECO:0000256" key="1">
    <source>
        <dbReference type="ARBA" id="ARBA00005417"/>
    </source>
</evidence>
<sequence>MAGLIAIQGLALTFTRDGSRTTVLSNLDLDIEPGEFLAIVGASGVGKSTLLRVIADLVAPSAGTVSVSAPEPGRRAVALVFQDSRLLPWRRVLDNVAFGLEKLRLARAERRRRALAALARVGLAELAARWPFQLSGGQRQRVSLARALAVEPHVLLMDEPFSALDALTRESLQDELARLCRASGQTVLFVTHDIEEAVYLADRVVVLAGSPGQIVAAHRIAAAQPRDRAAPELKAMVQVIREELVGAGGAAAEARDAR</sequence>
<dbReference type="PANTHER" id="PTHR42788:SF17">
    <property type="entry name" value="ALIPHATIC SULFONATES IMPORT ATP-BINDING PROTEIN SSUB"/>
    <property type="match status" value="1"/>
</dbReference>
<dbReference type="PROSITE" id="PS00211">
    <property type="entry name" value="ABC_TRANSPORTER_1"/>
    <property type="match status" value="1"/>
</dbReference>
<keyword evidence="7" id="KW-0472">Membrane</keyword>
<evidence type="ECO:0000256" key="4">
    <source>
        <dbReference type="ARBA" id="ARBA00022741"/>
    </source>
</evidence>
<accession>A0A179S283</accession>
<dbReference type="InterPro" id="IPR003439">
    <property type="entry name" value="ABC_transporter-like_ATP-bd"/>
</dbReference>
<keyword evidence="6" id="KW-1278">Translocase</keyword>
<comment type="similarity">
    <text evidence="1">Belongs to the ABC transporter superfamily.</text>
</comment>
<feature type="domain" description="ABC transporter" evidence="8">
    <location>
        <begin position="7"/>
        <end position="234"/>
    </location>
</feature>
<reference evidence="9 10" key="1">
    <citation type="submission" date="2016-04" db="EMBL/GenBank/DDBJ databases">
        <authorList>
            <person name="Evans L.H."/>
            <person name="Alamgir A."/>
            <person name="Owens N."/>
            <person name="Weber N.D."/>
            <person name="Virtaneva K."/>
            <person name="Barbian K."/>
            <person name="Babar A."/>
            <person name="Rosenke K."/>
        </authorList>
    </citation>
    <scope>NUCLEOTIDE SEQUENCE [LARGE SCALE GENOMIC DNA]</scope>
    <source>
        <strain evidence="9 10">PMB02</strain>
    </source>
</reference>
<dbReference type="GO" id="GO:0005524">
    <property type="term" value="F:ATP binding"/>
    <property type="evidence" value="ECO:0007669"/>
    <property type="project" value="UniProtKB-KW"/>
</dbReference>
<dbReference type="STRING" id="427683.A5481_26775"/>
<dbReference type="InterPro" id="IPR050166">
    <property type="entry name" value="ABC_transporter_ATP-bind"/>
</dbReference>
<evidence type="ECO:0000256" key="5">
    <source>
        <dbReference type="ARBA" id="ARBA00022840"/>
    </source>
</evidence>
<evidence type="ECO:0000256" key="2">
    <source>
        <dbReference type="ARBA" id="ARBA00022448"/>
    </source>
</evidence>
<keyword evidence="5" id="KW-0067">ATP-binding</keyword>
<keyword evidence="2" id="KW-0813">Transport</keyword>
<evidence type="ECO:0000256" key="6">
    <source>
        <dbReference type="ARBA" id="ARBA00022967"/>
    </source>
</evidence>
<dbReference type="EMBL" id="LWHQ01000063">
    <property type="protein sequence ID" value="OAS18154.1"/>
    <property type="molecule type" value="Genomic_DNA"/>
</dbReference>
<dbReference type="InterPro" id="IPR003593">
    <property type="entry name" value="AAA+_ATPase"/>
</dbReference>
<dbReference type="Pfam" id="PF00005">
    <property type="entry name" value="ABC_tran"/>
    <property type="match status" value="1"/>
</dbReference>
<dbReference type="SUPFAM" id="SSF52540">
    <property type="entry name" value="P-loop containing nucleoside triphosphate hydrolases"/>
    <property type="match status" value="1"/>
</dbReference>
<dbReference type="InterPro" id="IPR027417">
    <property type="entry name" value="P-loop_NTPase"/>
</dbReference>
<evidence type="ECO:0000313" key="9">
    <source>
        <dbReference type="EMBL" id="OAS18154.1"/>
    </source>
</evidence>
<gene>
    <name evidence="9" type="ORF">A5481_26775</name>
</gene>
<dbReference type="SMART" id="SM00382">
    <property type="entry name" value="AAA"/>
    <property type="match status" value="1"/>
</dbReference>
<comment type="caution">
    <text evidence="9">The sequence shown here is derived from an EMBL/GenBank/DDBJ whole genome shotgun (WGS) entry which is preliminary data.</text>
</comment>
<keyword evidence="3" id="KW-1003">Cell membrane</keyword>
<proteinExistence type="inferred from homology"/>
<dbReference type="AlphaFoldDB" id="A0A179S283"/>
<dbReference type="PROSITE" id="PS50893">
    <property type="entry name" value="ABC_TRANSPORTER_2"/>
    <property type="match status" value="1"/>
</dbReference>
<protein>
    <submittedName>
        <fullName evidence="9">ABC transporter</fullName>
    </submittedName>
</protein>
<dbReference type="CDD" id="cd03293">
    <property type="entry name" value="ABC_NrtD_SsuB_transporters"/>
    <property type="match status" value="1"/>
</dbReference>
<dbReference type="PANTHER" id="PTHR42788">
    <property type="entry name" value="TAURINE IMPORT ATP-BINDING PROTEIN-RELATED"/>
    <property type="match status" value="1"/>
</dbReference>
<evidence type="ECO:0000313" key="10">
    <source>
        <dbReference type="Proteomes" id="UP000078316"/>
    </source>
</evidence>
<name>A0A179S283_9HYPH</name>
<dbReference type="Proteomes" id="UP000078316">
    <property type="component" value="Unassembled WGS sequence"/>
</dbReference>